<dbReference type="AlphaFoldDB" id="A0A8J4GFB3"/>
<feature type="non-terminal residue" evidence="1">
    <location>
        <position position="1"/>
    </location>
</feature>
<dbReference type="Proteomes" id="UP000722791">
    <property type="component" value="Unassembled WGS sequence"/>
</dbReference>
<evidence type="ECO:0000313" key="2">
    <source>
        <dbReference type="Proteomes" id="UP000722791"/>
    </source>
</evidence>
<gene>
    <name evidence="1" type="ORF">Vretimale_10812</name>
</gene>
<dbReference type="EMBL" id="BNCQ01000021">
    <property type="protein sequence ID" value="GIM06513.1"/>
    <property type="molecule type" value="Genomic_DNA"/>
</dbReference>
<accession>A0A8J4GFB3</accession>
<proteinExistence type="predicted"/>
<name>A0A8J4GFB3_9CHLO</name>
<comment type="caution">
    <text evidence="1">The sequence shown here is derived from an EMBL/GenBank/DDBJ whole genome shotgun (WGS) entry which is preliminary data.</text>
</comment>
<evidence type="ECO:0000313" key="1">
    <source>
        <dbReference type="EMBL" id="GIM06513.1"/>
    </source>
</evidence>
<organism evidence="1 2">
    <name type="scientific">Volvox reticuliferus</name>
    <dbReference type="NCBI Taxonomy" id="1737510"/>
    <lineage>
        <taxon>Eukaryota</taxon>
        <taxon>Viridiplantae</taxon>
        <taxon>Chlorophyta</taxon>
        <taxon>core chlorophytes</taxon>
        <taxon>Chlorophyceae</taxon>
        <taxon>CS clade</taxon>
        <taxon>Chlamydomonadales</taxon>
        <taxon>Volvocaceae</taxon>
        <taxon>Volvox</taxon>
    </lineage>
</organism>
<reference evidence="1" key="1">
    <citation type="journal article" date="2021" name="Proc. Natl. Acad. Sci. U.S.A.">
        <title>Three genomes in the algal genus Volvox reveal the fate of a haploid sex-determining region after a transition to homothallism.</title>
        <authorList>
            <person name="Yamamoto K."/>
            <person name="Hamaji T."/>
            <person name="Kawai-Toyooka H."/>
            <person name="Matsuzaki R."/>
            <person name="Takahashi F."/>
            <person name="Nishimura Y."/>
            <person name="Kawachi M."/>
            <person name="Noguchi H."/>
            <person name="Minakuchi Y."/>
            <person name="Umen J.G."/>
            <person name="Toyoda A."/>
            <person name="Nozaki H."/>
        </authorList>
    </citation>
    <scope>NUCLEOTIDE SEQUENCE</scope>
    <source>
        <strain evidence="1">NIES-3785</strain>
    </source>
</reference>
<sequence length="223" mass="23880">MYKVIEDNLVAEIQEKRTNRHAATQRLIQARGAQGLQARGSLMSILSTPADVFATFLADCPEYVDGPTFGSNISNAIPGSFMLSKANELQEVIEGRGGGLLGSPVEPNATLRDAALENVLRFKALWGGRLLAVTLLTVEHPTLGRVALVQPLLLAACMQRVFNWIPEVDPVFEVFLQAGASPIGRNSLNMTALMLVATSLLAELESHTALSSCPGDELEGQVA</sequence>
<protein>
    <submittedName>
        <fullName evidence="1">Uncharacterized protein</fullName>
    </submittedName>
</protein>